<protein>
    <submittedName>
        <fullName evidence="9">Bifunctional autolysin</fullName>
    </submittedName>
</protein>
<dbReference type="Pfam" id="PF01832">
    <property type="entry name" value="Glucosaminidase"/>
    <property type="match status" value="1"/>
</dbReference>
<dbReference type="PANTHER" id="PTHR34408">
    <property type="entry name" value="FAMILY PROTEIN, PUTATIVE-RELATED"/>
    <property type="match status" value="1"/>
</dbReference>
<keyword evidence="5" id="KW-0961">Cell wall biogenesis/degradation</keyword>
<name>A0A380BEQ8_SPOPA</name>
<dbReference type="PROSITE" id="PS51781">
    <property type="entry name" value="SH3B"/>
    <property type="match status" value="1"/>
</dbReference>
<dbReference type="PANTHER" id="PTHR34408:SF1">
    <property type="entry name" value="GLYCOSYL HYDROLASE FAMILY 19 DOMAIN-CONTAINING PROTEIN HI_1415"/>
    <property type="match status" value="1"/>
</dbReference>
<keyword evidence="2" id="KW-0964">Secreted</keyword>
<dbReference type="Pfam" id="PF08239">
    <property type="entry name" value="SH3_3"/>
    <property type="match status" value="2"/>
</dbReference>
<feature type="signal peptide" evidence="6">
    <location>
        <begin position="1"/>
        <end position="24"/>
    </location>
</feature>
<evidence type="ECO:0000256" key="4">
    <source>
        <dbReference type="ARBA" id="ARBA00022801"/>
    </source>
</evidence>
<dbReference type="PROSITE" id="PS51780">
    <property type="entry name" value="GW"/>
    <property type="match status" value="2"/>
</dbReference>
<keyword evidence="4" id="KW-0378">Hydrolase</keyword>
<dbReference type="SMART" id="SM00047">
    <property type="entry name" value="LYZ2"/>
    <property type="match status" value="1"/>
</dbReference>
<evidence type="ECO:0000259" key="8">
    <source>
        <dbReference type="PROSITE" id="PS51781"/>
    </source>
</evidence>
<accession>A0A380BEQ8</accession>
<evidence type="ECO:0000313" key="9">
    <source>
        <dbReference type="EMBL" id="SUI99167.1"/>
    </source>
</evidence>
<feature type="domain" description="SH3b" evidence="8">
    <location>
        <begin position="655"/>
        <end position="724"/>
    </location>
</feature>
<feature type="domain" description="GW" evidence="7">
    <location>
        <begin position="384"/>
        <end position="459"/>
    </location>
</feature>
<dbReference type="GO" id="GO:0071555">
    <property type="term" value="P:cell wall organization"/>
    <property type="evidence" value="ECO:0007669"/>
    <property type="project" value="UniProtKB-KW"/>
</dbReference>
<dbReference type="InterPro" id="IPR052354">
    <property type="entry name" value="Cell_Wall_Dynamics_Protein"/>
</dbReference>
<gene>
    <name evidence="9" type="primary">atl_1</name>
    <name evidence="9" type="ORF">NCTC4822_00482</name>
</gene>
<dbReference type="Gene3D" id="1.10.530.10">
    <property type="match status" value="1"/>
</dbReference>
<feature type="domain" description="GW" evidence="7">
    <location>
        <begin position="539"/>
        <end position="614"/>
    </location>
</feature>
<dbReference type="Proteomes" id="UP000254519">
    <property type="component" value="Unassembled WGS sequence"/>
</dbReference>
<evidence type="ECO:0000259" key="7">
    <source>
        <dbReference type="PROSITE" id="PS51780"/>
    </source>
</evidence>
<evidence type="ECO:0000256" key="2">
    <source>
        <dbReference type="ARBA" id="ARBA00022525"/>
    </source>
</evidence>
<dbReference type="SMART" id="SM00287">
    <property type="entry name" value="SH3b"/>
    <property type="match status" value="3"/>
</dbReference>
<comment type="subcellular location">
    <subcellularLocation>
        <location evidence="1">Secreted</location>
    </subcellularLocation>
</comment>
<reference evidence="9 10" key="1">
    <citation type="submission" date="2018-06" db="EMBL/GenBank/DDBJ databases">
        <authorList>
            <consortium name="Pathogen Informatics"/>
            <person name="Doyle S."/>
        </authorList>
    </citation>
    <scope>NUCLEOTIDE SEQUENCE [LARGE SCALE GENOMIC DNA]</scope>
    <source>
        <strain evidence="10">ATCC 11859 / DSM 33 / NCIB 8841 / NCTC 4822</strain>
    </source>
</reference>
<organism evidence="9 10">
    <name type="scientific">Sporosarcina pasteurii</name>
    <name type="common">Bacillus pasteurii</name>
    <dbReference type="NCBI Taxonomy" id="1474"/>
    <lineage>
        <taxon>Bacteria</taxon>
        <taxon>Bacillati</taxon>
        <taxon>Bacillota</taxon>
        <taxon>Bacilli</taxon>
        <taxon>Bacillales</taxon>
        <taxon>Caryophanaceae</taxon>
        <taxon>Sporosarcina</taxon>
    </lineage>
</organism>
<evidence type="ECO:0000256" key="6">
    <source>
        <dbReference type="SAM" id="SignalP"/>
    </source>
</evidence>
<evidence type="ECO:0000256" key="3">
    <source>
        <dbReference type="ARBA" id="ARBA00022729"/>
    </source>
</evidence>
<evidence type="ECO:0000313" key="10">
    <source>
        <dbReference type="Proteomes" id="UP000254519"/>
    </source>
</evidence>
<dbReference type="Gene3D" id="2.30.30.40">
    <property type="entry name" value="SH3 Domains"/>
    <property type="match status" value="2"/>
</dbReference>
<dbReference type="InterPro" id="IPR038200">
    <property type="entry name" value="GW_dom_sf"/>
</dbReference>
<dbReference type="GO" id="GO:0005576">
    <property type="term" value="C:extracellular region"/>
    <property type="evidence" value="ECO:0007669"/>
    <property type="project" value="UniProtKB-SubCell"/>
</dbReference>
<proteinExistence type="predicted"/>
<dbReference type="InterPro" id="IPR002901">
    <property type="entry name" value="MGlyc_endo_b_GlcNAc-like_dom"/>
</dbReference>
<dbReference type="InterPro" id="IPR003646">
    <property type="entry name" value="SH3-like_bac-type"/>
</dbReference>
<keyword evidence="10" id="KW-1185">Reference proteome</keyword>
<keyword evidence="3 6" id="KW-0732">Signal</keyword>
<dbReference type="RefSeq" id="WP_115359975.1">
    <property type="nucleotide sequence ID" value="NZ_CP038012.1"/>
</dbReference>
<dbReference type="Gene3D" id="2.30.30.170">
    <property type="match status" value="6"/>
</dbReference>
<dbReference type="OrthoDB" id="9816557at2"/>
<sequence length="988" mass="110263">MKNIRMFVALLLFVSMILPSVTFADEIKSDEIDIEKNVELESEDGTEHSIMEESNGDDLIENEELLEEEVEKDSKPLDKEVIDDSIEEQLNNENNIESEKPKEELFDEEIVVDEDVENKDKEEIEVEEQSEDELEAENVLMSVSSTISGSATSRLGHFRSSTARIYKNLEDQSNYFQAGSTYTNTVYYIKRQANHNGNLYYLISLNPSSTVGVIGWVNAKDMSTHAHVGVDRTAKTYYIKGTGSAYAKAWGGSKDLVYKNLSDLAGQQFKINLTERVGNNIWHRGILNGKTAWIHEAYLTQSIGSATSRLGHLRSTDARIYDSYLTSEKYVTAGTTYTHEVYYIKREAKYNGETYYLISRMPSATQGVIGWVKSADISTHAHTGVDRTSKTFYVKGTGIAYDKAWGGNKNIVYDDLSKLKNEEFKVNLTERVGNNIWYRGTLNGKTAWLHSSYVTTITESSTSRLGHVRSSSVKIYKTLGNSSTAFSAGTQYTNAVYYIKRQAIINGQTYYLLSDLPSSVNGVLGWAKASDLSTHAHVGVSKKPETYYIKGTGSAYSRAWGGSKDLVYENLSQFANQPFEIDLTEKVGNNTWYRGVLNGKRAWIHEAFVTVTNTYYTVYDMTLNTALDVQMTRSPQTDRYRNKNGYVHATYVTSEQSAAITSNGVRLRTAPLFADNISVTVNSGTKVVVSEEVTGDLYAGSTKWYKVTYNNSTLYVHSSLVNLNTTTYKTIGAVNVREEADTNSHIYTTLARGASVNVVNLSNGWYEIRLGAWRNAKREDVAEFLNPDNNNQFQHLLLSSNVGVSASELNKVLVGKGVLEGKGEAFIKGGQANLVNEVYLISHALLETGHGKSQLATGVEVGKNSSGNPVLVTASNRASLTDIKKVYNMFGIRAYDSCALSCGAIHAYNQGWDTVDKAIIGGSKFIAEDYIHNQWGQNTIYKMRWNVIYPPKQYATDIGWAAKQTYQIKTMYDQLTNPNIVFDIPVYK</sequence>
<dbReference type="Pfam" id="PF13457">
    <property type="entry name" value="GW"/>
    <property type="match status" value="6"/>
</dbReference>
<dbReference type="EMBL" id="UGYZ01000002">
    <property type="protein sequence ID" value="SUI99167.1"/>
    <property type="molecule type" value="Genomic_DNA"/>
</dbReference>
<feature type="chain" id="PRO_5016747400" evidence="6">
    <location>
        <begin position="25"/>
        <end position="988"/>
    </location>
</feature>
<evidence type="ECO:0000256" key="1">
    <source>
        <dbReference type="ARBA" id="ARBA00004613"/>
    </source>
</evidence>
<evidence type="ECO:0000256" key="5">
    <source>
        <dbReference type="ARBA" id="ARBA00023316"/>
    </source>
</evidence>
<dbReference type="AlphaFoldDB" id="A0A380BEQ8"/>
<dbReference type="GO" id="GO:0004040">
    <property type="term" value="F:amidase activity"/>
    <property type="evidence" value="ECO:0007669"/>
    <property type="project" value="InterPro"/>
</dbReference>
<dbReference type="InterPro" id="IPR025987">
    <property type="entry name" value="GW_dom"/>
</dbReference>